<dbReference type="InterPro" id="IPR008333">
    <property type="entry name" value="Cbr1-like_FAD-bd_dom"/>
</dbReference>
<dbReference type="PROSITE" id="PS51384">
    <property type="entry name" value="FAD_FR"/>
    <property type="match status" value="1"/>
</dbReference>
<dbReference type="CDD" id="cd00322">
    <property type="entry name" value="FNR_like"/>
    <property type="match status" value="1"/>
</dbReference>
<dbReference type="EMBL" id="FNWU01000001">
    <property type="protein sequence ID" value="SEH39190.1"/>
    <property type="molecule type" value="Genomic_DNA"/>
</dbReference>
<evidence type="ECO:0000313" key="2">
    <source>
        <dbReference type="EMBL" id="SEH39190.1"/>
    </source>
</evidence>
<dbReference type="SUPFAM" id="SSF63380">
    <property type="entry name" value="Riboflavin synthase domain-like"/>
    <property type="match status" value="1"/>
</dbReference>
<dbReference type="OrthoDB" id="35401at2157"/>
<sequence>MDAHVVIASIDDVGTDTIALELETPDGFSAEPGQFIKLTGTVDDEEYSRFYTLSSPNTDETFETTIEIDHEEGGPFSAYLAALEPGDEIEMSGPYGSDHYEGEPRVVVIAGGPGIGPAVGIGERALADGNEAAIVYRDEELAHRARLETLADRGATVRLLEDGTTDLADAVDDVVTDDPEEQVFVYGFASFIEDVEDALEAIGSSTDGAKIENFG</sequence>
<gene>
    <name evidence="2" type="ORF">SAMN05192561_101471</name>
</gene>
<protein>
    <submittedName>
        <fullName evidence="2">Ferredoxin-NADP reductase</fullName>
    </submittedName>
</protein>
<dbReference type="PANTHER" id="PTHR47354">
    <property type="entry name" value="NADH OXIDOREDUCTASE HCR"/>
    <property type="match status" value="1"/>
</dbReference>
<dbReference type="GO" id="GO:0016491">
    <property type="term" value="F:oxidoreductase activity"/>
    <property type="evidence" value="ECO:0007669"/>
    <property type="project" value="InterPro"/>
</dbReference>
<dbReference type="Proteomes" id="UP000199215">
    <property type="component" value="Unassembled WGS sequence"/>
</dbReference>
<dbReference type="InterPro" id="IPR017927">
    <property type="entry name" value="FAD-bd_FR_type"/>
</dbReference>
<evidence type="ECO:0000313" key="3">
    <source>
        <dbReference type="Proteomes" id="UP000199215"/>
    </source>
</evidence>
<dbReference type="InterPro" id="IPR050415">
    <property type="entry name" value="MRET"/>
</dbReference>
<name>A0A1H6HYD8_9EURY</name>
<dbReference type="InterPro" id="IPR017938">
    <property type="entry name" value="Riboflavin_synthase-like_b-brl"/>
</dbReference>
<reference evidence="2 3" key="1">
    <citation type="submission" date="2016-10" db="EMBL/GenBank/DDBJ databases">
        <authorList>
            <person name="de Groot N.N."/>
        </authorList>
    </citation>
    <scope>NUCLEOTIDE SEQUENCE [LARGE SCALE GENOMIC DNA]</scope>
    <source>
        <strain evidence="2 3">IBRC-M10418</strain>
    </source>
</reference>
<dbReference type="InterPro" id="IPR039261">
    <property type="entry name" value="FNR_nucleotide-bd"/>
</dbReference>
<feature type="domain" description="FAD-binding FR-type" evidence="1">
    <location>
        <begin position="1"/>
        <end position="101"/>
    </location>
</feature>
<dbReference type="Gene3D" id="3.40.50.80">
    <property type="entry name" value="Nucleotide-binding domain of ferredoxin-NADP reductase (FNR) module"/>
    <property type="match status" value="1"/>
</dbReference>
<dbReference type="PANTHER" id="PTHR47354:SF5">
    <property type="entry name" value="PROTEIN RFBI"/>
    <property type="match status" value="1"/>
</dbReference>
<keyword evidence="3" id="KW-1185">Reference proteome</keyword>
<dbReference type="AlphaFoldDB" id="A0A1H6HYD8"/>
<proteinExistence type="predicted"/>
<accession>A0A1H6HYD8</accession>
<dbReference type="SUPFAM" id="SSF52343">
    <property type="entry name" value="Ferredoxin reductase-like, C-terminal NADP-linked domain"/>
    <property type="match status" value="1"/>
</dbReference>
<organism evidence="2 3">
    <name type="scientific">Halopenitus malekzadehii</name>
    <dbReference type="NCBI Taxonomy" id="1267564"/>
    <lineage>
        <taxon>Archaea</taxon>
        <taxon>Methanobacteriati</taxon>
        <taxon>Methanobacteriota</taxon>
        <taxon>Stenosarchaea group</taxon>
        <taxon>Halobacteria</taxon>
        <taxon>Halobacteriales</taxon>
        <taxon>Haloferacaceae</taxon>
        <taxon>Halopenitus</taxon>
    </lineage>
</organism>
<dbReference type="RefSeq" id="WP_092813737.1">
    <property type="nucleotide sequence ID" value="NZ_FNWU01000001.1"/>
</dbReference>
<dbReference type="STRING" id="1267564.SAMN05192561_101471"/>
<evidence type="ECO:0000259" key="1">
    <source>
        <dbReference type="PROSITE" id="PS51384"/>
    </source>
</evidence>
<dbReference type="Pfam" id="PF00970">
    <property type="entry name" value="FAD_binding_6"/>
    <property type="match status" value="1"/>
</dbReference>
<dbReference type="Gene3D" id="2.40.30.10">
    <property type="entry name" value="Translation factors"/>
    <property type="match status" value="1"/>
</dbReference>